<dbReference type="AlphaFoldDB" id="A0A401HS43"/>
<protein>
    <submittedName>
        <fullName evidence="2">Energy-converting hydrogenase A subunit E</fullName>
    </submittedName>
</protein>
<accession>A0A401HS43</accession>
<dbReference type="Pfam" id="PF09880">
    <property type="entry name" value="EhaE"/>
    <property type="match status" value="1"/>
</dbReference>
<dbReference type="OrthoDB" id="81881at2157"/>
<feature type="transmembrane region" description="Helical" evidence="1">
    <location>
        <begin position="6"/>
        <end position="25"/>
    </location>
</feature>
<dbReference type="Proteomes" id="UP000290527">
    <property type="component" value="Unassembled WGS sequence"/>
</dbReference>
<gene>
    <name evidence="2" type="ORF">MHHB_P1221</name>
</gene>
<comment type="caution">
    <text evidence="2">The sequence shown here is derived from an EMBL/GenBank/DDBJ whole genome shotgun (WGS) entry which is preliminary data.</text>
</comment>
<keyword evidence="1" id="KW-1133">Transmembrane helix</keyword>
<evidence type="ECO:0000313" key="2">
    <source>
        <dbReference type="EMBL" id="GBF36991.1"/>
    </source>
</evidence>
<dbReference type="PIRSF" id="PIRSF036535">
    <property type="entry name" value="EhaE"/>
    <property type="match status" value="1"/>
</dbReference>
<name>A0A401HS43_9EURY</name>
<evidence type="ECO:0000256" key="1">
    <source>
        <dbReference type="SAM" id="Phobius"/>
    </source>
</evidence>
<keyword evidence="3" id="KW-1185">Reference proteome</keyword>
<evidence type="ECO:0000313" key="3">
    <source>
        <dbReference type="Proteomes" id="UP000290527"/>
    </source>
</evidence>
<keyword evidence="1" id="KW-0472">Membrane</keyword>
<reference evidence="2 3" key="1">
    <citation type="journal article" date="2019" name="Int. J. Syst. Evol. Microbiol.">
        <title>Methanofervidicoccus abyssi gen. nov., sp. nov., a hydrogenotrophic methanogen, isolated from a hydrothermal vent chimney in the Mid-Cayman Spreading Center, the Caribbean Sea.</title>
        <authorList>
            <person name="Sakai S."/>
            <person name="Takaki Y."/>
            <person name="Miyazaki M."/>
            <person name="Ogawara M."/>
            <person name="Yanagawa K."/>
            <person name="Miyazaki J."/>
            <person name="Takai K."/>
        </authorList>
    </citation>
    <scope>NUCLEOTIDE SEQUENCE [LARGE SCALE GENOMIC DNA]</scope>
    <source>
        <strain evidence="2 3">HHB</strain>
    </source>
</reference>
<dbReference type="InterPro" id="IPR011317">
    <property type="entry name" value="Prd_NiFe_hyd_3_EhaE"/>
</dbReference>
<organism evidence="2 3">
    <name type="scientific">Methanofervidicoccus abyssi</name>
    <dbReference type="NCBI Taxonomy" id="2082189"/>
    <lineage>
        <taxon>Archaea</taxon>
        <taxon>Methanobacteriati</taxon>
        <taxon>Methanobacteriota</taxon>
        <taxon>Methanomada group</taxon>
        <taxon>Methanococci</taxon>
        <taxon>Methanococcales</taxon>
        <taxon>Methanofervidicoccus</taxon>
    </lineage>
</organism>
<dbReference type="RefSeq" id="WP_131007823.1">
    <property type="nucleotide sequence ID" value="NZ_BFAX01000005.1"/>
</dbReference>
<dbReference type="EMBL" id="BFAX01000005">
    <property type="protein sequence ID" value="GBF36991.1"/>
    <property type="molecule type" value="Genomic_DNA"/>
</dbReference>
<keyword evidence="1" id="KW-0812">Transmembrane</keyword>
<sequence length="84" mass="9425">MDVVVPTLYLGYFLLILGTLGVIIGPKTEDPLVRFLNVEVPTVGVMLIFLAYNLTLALMTYITINVLITLVFIRTIIKREELEA</sequence>
<proteinExistence type="predicted"/>